<dbReference type="EMBL" id="VSSQ01101110">
    <property type="protein sequence ID" value="MPN42999.1"/>
    <property type="molecule type" value="Genomic_DNA"/>
</dbReference>
<reference evidence="2" key="1">
    <citation type="submission" date="2019-08" db="EMBL/GenBank/DDBJ databases">
        <authorList>
            <person name="Kucharzyk K."/>
            <person name="Murdoch R.W."/>
            <person name="Higgins S."/>
            <person name="Loffler F."/>
        </authorList>
    </citation>
    <scope>NUCLEOTIDE SEQUENCE</scope>
</reference>
<evidence type="ECO:0000313" key="2">
    <source>
        <dbReference type="EMBL" id="MPN42999.1"/>
    </source>
</evidence>
<sequence>MAAELRVRIDEDFNDEFKQLLLIAAKQVVEEVASREVRAKDWMSIKDVQSYMGVSANTVSSWIKRGLPCSVVGQKRFISKNNLDIFLANHEK</sequence>
<name>A0A645HXT0_9ZZZZ</name>
<feature type="domain" description="Helix-turn-helix" evidence="1">
    <location>
        <begin position="42"/>
        <end position="89"/>
    </location>
</feature>
<dbReference type="AlphaFoldDB" id="A0A645HXT0"/>
<accession>A0A645HXT0</accession>
<dbReference type="SUPFAM" id="SSF46955">
    <property type="entry name" value="Putative DNA-binding domain"/>
    <property type="match status" value="1"/>
</dbReference>
<comment type="caution">
    <text evidence="2">The sequence shown here is derived from an EMBL/GenBank/DDBJ whole genome shotgun (WGS) entry which is preliminary data.</text>
</comment>
<dbReference type="Pfam" id="PF12728">
    <property type="entry name" value="HTH_17"/>
    <property type="match status" value="1"/>
</dbReference>
<proteinExistence type="predicted"/>
<dbReference type="InterPro" id="IPR041657">
    <property type="entry name" value="HTH_17"/>
</dbReference>
<organism evidence="2">
    <name type="scientific">bioreactor metagenome</name>
    <dbReference type="NCBI Taxonomy" id="1076179"/>
    <lineage>
        <taxon>unclassified sequences</taxon>
        <taxon>metagenomes</taxon>
        <taxon>ecological metagenomes</taxon>
    </lineage>
</organism>
<dbReference type="Gene3D" id="1.10.10.10">
    <property type="entry name" value="Winged helix-like DNA-binding domain superfamily/Winged helix DNA-binding domain"/>
    <property type="match status" value="1"/>
</dbReference>
<evidence type="ECO:0000259" key="1">
    <source>
        <dbReference type="Pfam" id="PF12728"/>
    </source>
</evidence>
<dbReference type="InterPro" id="IPR036388">
    <property type="entry name" value="WH-like_DNA-bd_sf"/>
</dbReference>
<dbReference type="InterPro" id="IPR009061">
    <property type="entry name" value="DNA-bd_dom_put_sf"/>
</dbReference>
<gene>
    <name evidence="2" type="ORF">SDC9_190558</name>
</gene>
<protein>
    <recommendedName>
        <fullName evidence="1">Helix-turn-helix domain-containing protein</fullName>
    </recommendedName>
</protein>